<accession>F4MXF4</accession>
<dbReference type="AlphaFoldDB" id="F4MXF4"/>
<evidence type="ECO:0000313" key="2">
    <source>
        <dbReference type="EMBL" id="CBX70512.1"/>
    </source>
</evidence>
<dbReference type="Gene3D" id="3.40.50.1240">
    <property type="entry name" value="Phosphoglycerate mutase-like"/>
    <property type="match status" value="1"/>
</dbReference>
<dbReference type="PROSITE" id="PS00616">
    <property type="entry name" value="HIS_ACID_PHOSPHAT_1"/>
    <property type="match status" value="1"/>
</dbReference>
<comment type="similarity">
    <text evidence="1">Belongs to the histidine acid phosphatase family.</text>
</comment>
<gene>
    <name evidence="2" type="ORF">YEW_AV04420</name>
</gene>
<dbReference type="InterPro" id="IPR000560">
    <property type="entry name" value="His_Pase_clade-2"/>
</dbReference>
<proteinExistence type="inferred from homology"/>
<dbReference type="SUPFAM" id="SSF53254">
    <property type="entry name" value="Phosphoglycerate mutase-like"/>
    <property type="match status" value="1"/>
</dbReference>
<dbReference type="GO" id="GO:0030288">
    <property type="term" value="C:outer membrane-bounded periplasmic space"/>
    <property type="evidence" value="ECO:0007669"/>
    <property type="project" value="TreeGrafter"/>
</dbReference>
<keyword evidence="2" id="KW-0378">Hydrolase</keyword>
<dbReference type="Pfam" id="PF00328">
    <property type="entry name" value="His_Phos_2"/>
    <property type="match status" value="1"/>
</dbReference>
<dbReference type="PANTHER" id="PTHR11567">
    <property type="entry name" value="ACID PHOSPHATASE-RELATED"/>
    <property type="match status" value="1"/>
</dbReference>
<dbReference type="EMBL" id="FR718531">
    <property type="protein sequence ID" value="CBX70512.1"/>
    <property type="molecule type" value="Genomic_DNA"/>
</dbReference>
<dbReference type="InterPro" id="IPR050645">
    <property type="entry name" value="Histidine_acid_phosphatase"/>
</dbReference>
<dbReference type="InterPro" id="IPR033379">
    <property type="entry name" value="Acid_Pase_AS"/>
</dbReference>
<protein>
    <recommendedName>
        <fullName evidence="3">Glucose-1-phosphatase</fullName>
    </recommendedName>
</protein>
<dbReference type="PANTHER" id="PTHR11567:SF135">
    <property type="entry name" value="GLUCOSE-1-PHOSPHATASE"/>
    <property type="match status" value="1"/>
</dbReference>
<name>F4MXF4_YEREN</name>
<dbReference type="InterPro" id="IPR029033">
    <property type="entry name" value="His_PPase_superfam"/>
</dbReference>
<dbReference type="CDD" id="cd07061">
    <property type="entry name" value="HP_HAP_like"/>
    <property type="match status" value="1"/>
</dbReference>
<sequence length="164" mass="18466">MTELEMIKVKTAYTLTLLAIFLPASPHIMAQDKSDNYKLEQVLVMSRHGIRAPLVNYGDMLSSATPDKWPQWTTPGGYLTPKGAELEAMMGGYFREWLADTKLLKSKGCPVTTTVFTYANSLPRTIDTAQHFLFGAFPGCNVPVVHQKKLAKWTRYLIQSLPWI</sequence>
<evidence type="ECO:0008006" key="3">
    <source>
        <dbReference type="Google" id="ProtNLM"/>
    </source>
</evidence>
<dbReference type="GO" id="GO:0050308">
    <property type="term" value="F:sugar-phosphatase activity"/>
    <property type="evidence" value="ECO:0007669"/>
    <property type="project" value="TreeGrafter"/>
</dbReference>
<organism evidence="2">
    <name type="scientific">Yersinia enterocolitica W22703</name>
    <dbReference type="NCBI Taxonomy" id="913028"/>
    <lineage>
        <taxon>Bacteria</taxon>
        <taxon>Pseudomonadati</taxon>
        <taxon>Pseudomonadota</taxon>
        <taxon>Gammaproteobacteria</taxon>
        <taxon>Enterobacterales</taxon>
        <taxon>Yersiniaceae</taxon>
        <taxon>Yersinia</taxon>
    </lineage>
</organism>
<evidence type="ECO:0000256" key="1">
    <source>
        <dbReference type="ARBA" id="ARBA00005375"/>
    </source>
</evidence>
<reference evidence="2" key="1">
    <citation type="journal article" date="2011" name="BMC Genomics">
        <title>Shotgun sequencing of Yersinia enterocolitica strain W22703 (biotype 2, serotype O:9): genomic evidence for oscillation between invertebrates and mammals.</title>
        <authorList>
            <person name="Fuchs T.M."/>
            <person name="Brandt K."/>
            <person name="Starke M."/>
            <person name="Rattei T."/>
        </authorList>
    </citation>
    <scope>NUCLEOTIDE SEQUENCE</scope>
</reference>